<feature type="domain" description="HTH cro/C1-type" evidence="1">
    <location>
        <begin position="7"/>
        <end position="62"/>
    </location>
</feature>
<gene>
    <name evidence="2" type="ORF">KSV97_06055</name>
    <name evidence="3" type="ORF">KSW06_06005</name>
</gene>
<dbReference type="Proteomes" id="UP001196408">
    <property type="component" value="Unassembled WGS sequence"/>
</dbReference>
<dbReference type="PANTHER" id="PTHR33516">
    <property type="entry name" value="LEXA REPRESSOR"/>
    <property type="match status" value="1"/>
</dbReference>
<dbReference type="SMART" id="SM00530">
    <property type="entry name" value="HTH_XRE"/>
    <property type="match status" value="1"/>
</dbReference>
<dbReference type="Pfam" id="PF00717">
    <property type="entry name" value="Peptidase_S24"/>
    <property type="match status" value="1"/>
</dbReference>
<dbReference type="InterPro" id="IPR001387">
    <property type="entry name" value="Cro/C1-type_HTH"/>
</dbReference>
<dbReference type="EMBL" id="JAHOEL010000030">
    <property type="protein sequence ID" value="MBV3392806.1"/>
    <property type="molecule type" value="Genomic_DNA"/>
</dbReference>
<sequence length="198" mass="22429">MNFKEYLKKYKEKMGVSNEYIASQLGVNRSTVTRWLKGDTKVTNPEVIEKLSFILGVDVESLINSEERYEKPVLGEVKAGYDLLIDENFEGYEQVTQDDYYRGDFFLRVVGDSMSGAHIHDGDLLYVKKCNDVPSGTIAVVLINRCEVTVKKVVKKEGLLILEPANPSCNVRYYSQKEVESLPVEIIGKALYSRSDLV</sequence>
<evidence type="ECO:0000259" key="1">
    <source>
        <dbReference type="PROSITE" id="PS50943"/>
    </source>
</evidence>
<dbReference type="EMBL" id="JAHOEF010000031">
    <property type="protein sequence ID" value="MBV3382786.1"/>
    <property type="molecule type" value="Genomic_DNA"/>
</dbReference>
<dbReference type="InterPro" id="IPR039418">
    <property type="entry name" value="LexA-like"/>
</dbReference>
<evidence type="ECO:0000313" key="5">
    <source>
        <dbReference type="Proteomes" id="UP001197492"/>
    </source>
</evidence>
<dbReference type="Proteomes" id="UP001197492">
    <property type="component" value="Unassembled WGS sequence"/>
</dbReference>
<dbReference type="InterPro" id="IPR015927">
    <property type="entry name" value="Peptidase_S24_S26A/B/C"/>
</dbReference>
<protein>
    <submittedName>
        <fullName evidence="2">Helix-turn-helix domain-containing protein</fullName>
    </submittedName>
</protein>
<evidence type="ECO:0000313" key="2">
    <source>
        <dbReference type="EMBL" id="MBV3382786.1"/>
    </source>
</evidence>
<accession>A0AAW4MR75</accession>
<evidence type="ECO:0000313" key="3">
    <source>
        <dbReference type="EMBL" id="MBV3392806.1"/>
    </source>
</evidence>
<dbReference type="PROSITE" id="PS50943">
    <property type="entry name" value="HTH_CROC1"/>
    <property type="match status" value="1"/>
</dbReference>
<dbReference type="PANTHER" id="PTHR33516:SF2">
    <property type="entry name" value="LEXA REPRESSOR-RELATED"/>
    <property type="match status" value="1"/>
</dbReference>
<dbReference type="RefSeq" id="WP_217747619.1">
    <property type="nucleotide sequence ID" value="NZ_JAHOEB010000029.1"/>
</dbReference>
<reference evidence="2 5" key="1">
    <citation type="submission" date="2021-06" db="EMBL/GenBank/DDBJ databases">
        <title>Collection of gut derived symbiotic bacterial strains cultured from healthy donors.</title>
        <authorList>
            <person name="Lin H."/>
            <person name="Littmann E."/>
            <person name="Pamer E.G."/>
        </authorList>
    </citation>
    <scope>NUCLEOTIDE SEQUENCE</scope>
    <source>
        <strain evidence="3 5">MSK.21.70</strain>
        <strain evidence="2">MSK.21.82</strain>
    </source>
</reference>
<dbReference type="AlphaFoldDB" id="A0AAW4MR75"/>
<dbReference type="CDD" id="cd06529">
    <property type="entry name" value="S24_LexA-like"/>
    <property type="match status" value="1"/>
</dbReference>
<dbReference type="InterPro" id="IPR050077">
    <property type="entry name" value="LexA_repressor"/>
</dbReference>
<proteinExistence type="predicted"/>
<name>A0AAW4MR75_9FIRM</name>
<comment type="caution">
    <text evidence="2">The sequence shown here is derived from an EMBL/GenBank/DDBJ whole genome shotgun (WGS) entry which is preliminary data.</text>
</comment>
<evidence type="ECO:0000313" key="4">
    <source>
        <dbReference type="Proteomes" id="UP001196408"/>
    </source>
</evidence>
<dbReference type="CDD" id="cd00093">
    <property type="entry name" value="HTH_XRE"/>
    <property type="match status" value="1"/>
</dbReference>
<dbReference type="Pfam" id="PF01381">
    <property type="entry name" value="HTH_3"/>
    <property type="match status" value="1"/>
</dbReference>
<keyword evidence="5" id="KW-1185">Reference proteome</keyword>
<organism evidence="2 4">
    <name type="scientific">Catenibacterium mitsuokai</name>
    <dbReference type="NCBI Taxonomy" id="100886"/>
    <lineage>
        <taxon>Bacteria</taxon>
        <taxon>Bacillati</taxon>
        <taxon>Bacillota</taxon>
        <taxon>Erysipelotrichia</taxon>
        <taxon>Erysipelotrichales</taxon>
        <taxon>Coprobacillaceae</taxon>
        <taxon>Catenibacterium</taxon>
    </lineage>
</organism>